<gene>
    <name evidence="5" type="ORF">SAMN04489711_1172</name>
</gene>
<keyword evidence="3" id="KW-0804">Transcription</keyword>
<dbReference type="Gene3D" id="1.10.10.60">
    <property type="entry name" value="Homeodomain-like"/>
    <property type="match status" value="1"/>
</dbReference>
<accession>A0A1I2GWL6</accession>
<dbReference type="STRING" id="1177982.SAMN04489711_1172"/>
<evidence type="ECO:0000256" key="1">
    <source>
        <dbReference type="ARBA" id="ARBA00023015"/>
    </source>
</evidence>
<keyword evidence="1" id="KW-0805">Transcription regulation</keyword>
<dbReference type="InterPro" id="IPR018060">
    <property type="entry name" value="HTH_AraC"/>
</dbReference>
<evidence type="ECO:0000313" key="5">
    <source>
        <dbReference type="EMBL" id="SFF21016.1"/>
    </source>
</evidence>
<evidence type="ECO:0000256" key="2">
    <source>
        <dbReference type="ARBA" id="ARBA00023125"/>
    </source>
</evidence>
<evidence type="ECO:0000256" key="3">
    <source>
        <dbReference type="ARBA" id="ARBA00023163"/>
    </source>
</evidence>
<dbReference type="GO" id="GO:0003700">
    <property type="term" value="F:DNA-binding transcription factor activity"/>
    <property type="evidence" value="ECO:0007669"/>
    <property type="project" value="InterPro"/>
</dbReference>
<dbReference type="PANTHER" id="PTHR46796:SF6">
    <property type="entry name" value="ARAC SUBFAMILY"/>
    <property type="match status" value="1"/>
</dbReference>
<dbReference type="Proteomes" id="UP000199119">
    <property type="component" value="Unassembled WGS sequence"/>
</dbReference>
<organism evidence="5 6">
    <name type="scientific">Paracidovorax wautersii</name>
    <dbReference type="NCBI Taxonomy" id="1177982"/>
    <lineage>
        <taxon>Bacteria</taxon>
        <taxon>Pseudomonadati</taxon>
        <taxon>Pseudomonadota</taxon>
        <taxon>Betaproteobacteria</taxon>
        <taxon>Burkholderiales</taxon>
        <taxon>Comamonadaceae</taxon>
        <taxon>Paracidovorax</taxon>
    </lineage>
</organism>
<protein>
    <submittedName>
        <fullName evidence="5">Transcriptional regulator, AraC family</fullName>
    </submittedName>
</protein>
<dbReference type="EMBL" id="FONX01000017">
    <property type="protein sequence ID" value="SFF21016.1"/>
    <property type="molecule type" value="Genomic_DNA"/>
</dbReference>
<keyword evidence="2" id="KW-0238">DNA-binding</keyword>
<dbReference type="Pfam" id="PF12833">
    <property type="entry name" value="HTH_18"/>
    <property type="match status" value="1"/>
</dbReference>
<reference evidence="6" key="1">
    <citation type="submission" date="2016-10" db="EMBL/GenBank/DDBJ databases">
        <authorList>
            <person name="Varghese N."/>
            <person name="Submissions S."/>
        </authorList>
    </citation>
    <scope>NUCLEOTIDE SEQUENCE [LARGE SCALE GENOMIC DNA]</scope>
    <source>
        <strain evidence="6">DSM 27981</strain>
    </source>
</reference>
<dbReference type="RefSeq" id="WP_092941176.1">
    <property type="nucleotide sequence ID" value="NZ_FONX01000017.1"/>
</dbReference>
<keyword evidence="6" id="KW-1185">Reference proteome</keyword>
<dbReference type="PROSITE" id="PS01124">
    <property type="entry name" value="HTH_ARAC_FAMILY_2"/>
    <property type="match status" value="1"/>
</dbReference>
<sequence length="298" mass="33248">MAPHAHPISSEDLPHWVPGELLHTSDRCGWKNLALRAYRYDGMEVQVPPLADFMLVAYQRGDTRMERRFEGRWTRTDCRPGDLSLLTRSQASHWHWTAPIDVAHVYLSASVMTQVAADMLDKPIAEVRLHDLLRTQDATLSAIVETMAREAGGNAIGGALYAEALGVQLAVHLLRHYASVDCIDHSADGQLSAVLRRRLEEFIEARLDQPLSLEELAAVAGMGIWSFCKRFRASFQTSPHGYIVDRRLERAQRLLTHSTLALKAVAAECGFADQAHLTRAMRTRLGCTPAVLRQGQAH</sequence>
<evidence type="ECO:0000259" key="4">
    <source>
        <dbReference type="PROSITE" id="PS01124"/>
    </source>
</evidence>
<dbReference type="InterPro" id="IPR050204">
    <property type="entry name" value="AraC_XylS_family_regulators"/>
</dbReference>
<evidence type="ECO:0000313" key="6">
    <source>
        <dbReference type="Proteomes" id="UP000199119"/>
    </source>
</evidence>
<dbReference type="OrthoDB" id="9816344at2"/>
<dbReference type="GO" id="GO:0043565">
    <property type="term" value="F:sequence-specific DNA binding"/>
    <property type="evidence" value="ECO:0007669"/>
    <property type="project" value="InterPro"/>
</dbReference>
<dbReference type="PANTHER" id="PTHR46796">
    <property type="entry name" value="HTH-TYPE TRANSCRIPTIONAL ACTIVATOR RHAS-RELATED"/>
    <property type="match status" value="1"/>
</dbReference>
<proteinExistence type="predicted"/>
<dbReference type="SMART" id="SM00342">
    <property type="entry name" value="HTH_ARAC"/>
    <property type="match status" value="1"/>
</dbReference>
<dbReference type="AlphaFoldDB" id="A0A1I2GWL6"/>
<dbReference type="InterPro" id="IPR009057">
    <property type="entry name" value="Homeodomain-like_sf"/>
</dbReference>
<name>A0A1I2GWL6_9BURK</name>
<dbReference type="SUPFAM" id="SSF46689">
    <property type="entry name" value="Homeodomain-like"/>
    <property type="match status" value="2"/>
</dbReference>
<feature type="domain" description="HTH araC/xylS-type" evidence="4">
    <location>
        <begin position="197"/>
        <end position="295"/>
    </location>
</feature>